<name>A0AAN9FPW7_CLITE</name>
<evidence type="ECO:0000313" key="4">
    <source>
        <dbReference type="Proteomes" id="UP001359559"/>
    </source>
</evidence>
<dbReference type="FunFam" id="3.40.50.2000:FF:000027">
    <property type="entry name" value="Glycosyltransferase"/>
    <property type="match status" value="1"/>
</dbReference>
<proteinExistence type="inferred from homology"/>
<dbReference type="PANTHER" id="PTHR11926:SF1188">
    <property type="entry name" value="FAMILY PROTEIN, PUTATIVE-RELATED"/>
    <property type="match status" value="1"/>
</dbReference>
<dbReference type="InterPro" id="IPR002213">
    <property type="entry name" value="UDP_glucos_trans"/>
</dbReference>
<protein>
    <submittedName>
        <fullName evidence="3">Uncharacterized protein</fullName>
    </submittedName>
</protein>
<keyword evidence="4" id="KW-1185">Reference proteome</keyword>
<keyword evidence="2" id="KW-0808">Transferase</keyword>
<dbReference type="EMBL" id="JAYKXN010000006">
    <property type="protein sequence ID" value="KAK7278961.1"/>
    <property type="molecule type" value="Genomic_DNA"/>
</dbReference>
<reference evidence="3 4" key="1">
    <citation type="submission" date="2024-01" db="EMBL/GenBank/DDBJ databases">
        <title>The genomes of 5 underutilized Papilionoideae crops provide insights into root nodulation and disease resistance.</title>
        <authorList>
            <person name="Yuan L."/>
        </authorList>
    </citation>
    <scope>NUCLEOTIDE SEQUENCE [LARGE SCALE GENOMIC DNA]</scope>
    <source>
        <strain evidence="3">LY-2023</strain>
        <tissue evidence="3">Leaf</tissue>
    </source>
</reference>
<dbReference type="AlphaFoldDB" id="A0AAN9FPW7"/>
<comment type="similarity">
    <text evidence="1">Belongs to the UDP-glycosyltransferase family.</text>
</comment>
<dbReference type="Gene3D" id="3.40.50.2000">
    <property type="entry name" value="Glycogen Phosphorylase B"/>
    <property type="match status" value="2"/>
</dbReference>
<evidence type="ECO:0000256" key="1">
    <source>
        <dbReference type="ARBA" id="ARBA00009995"/>
    </source>
</evidence>
<dbReference type="Proteomes" id="UP001359559">
    <property type="component" value="Unassembled WGS sequence"/>
</dbReference>
<dbReference type="PANTHER" id="PTHR11926">
    <property type="entry name" value="GLUCOSYL/GLUCURONOSYL TRANSFERASES"/>
    <property type="match status" value="1"/>
</dbReference>
<comment type="caution">
    <text evidence="3">The sequence shown here is derived from an EMBL/GenBank/DDBJ whole genome shotgun (WGS) entry which is preliminary data.</text>
</comment>
<dbReference type="GO" id="GO:0080043">
    <property type="term" value="F:quercetin 3-O-glucosyltransferase activity"/>
    <property type="evidence" value="ECO:0007669"/>
    <property type="project" value="TreeGrafter"/>
</dbReference>
<dbReference type="Pfam" id="PF00201">
    <property type="entry name" value="UDPGT"/>
    <property type="match status" value="1"/>
</dbReference>
<gene>
    <name evidence="3" type="ORF">RJT34_24002</name>
</gene>
<organism evidence="3 4">
    <name type="scientific">Clitoria ternatea</name>
    <name type="common">Butterfly pea</name>
    <dbReference type="NCBI Taxonomy" id="43366"/>
    <lineage>
        <taxon>Eukaryota</taxon>
        <taxon>Viridiplantae</taxon>
        <taxon>Streptophyta</taxon>
        <taxon>Embryophyta</taxon>
        <taxon>Tracheophyta</taxon>
        <taxon>Spermatophyta</taxon>
        <taxon>Magnoliopsida</taxon>
        <taxon>eudicotyledons</taxon>
        <taxon>Gunneridae</taxon>
        <taxon>Pentapetalae</taxon>
        <taxon>rosids</taxon>
        <taxon>fabids</taxon>
        <taxon>Fabales</taxon>
        <taxon>Fabaceae</taxon>
        <taxon>Papilionoideae</taxon>
        <taxon>50 kb inversion clade</taxon>
        <taxon>NPAAA clade</taxon>
        <taxon>indigoferoid/millettioid clade</taxon>
        <taxon>Phaseoleae</taxon>
        <taxon>Clitoria</taxon>
    </lineage>
</organism>
<dbReference type="SUPFAM" id="SSF53756">
    <property type="entry name" value="UDP-Glycosyltransferase/glycogen phosphorylase"/>
    <property type="match status" value="1"/>
</dbReference>
<dbReference type="GO" id="GO:0080044">
    <property type="term" value="F:quercetin 7-O-glucosyltransferase activity"/>
    <property type="evidence" value="ECO:0007669"/>
    <property type="project" value="TreeGrafter"/>
</dbReference>
<dbReference type="CDD" id="cd03784">
    <property type="entry name" value="GT1_Gtf-like"/>
    <property type="match status" value="1"/>
</dbReference>
<sequence length="291" mass="32925">MRITDPEDLIFDFILEVADRVQRAFPIAFSAFDELECNAVNVLSSMFPSLYTIGPLTLLLNQSPHDHLEHLSSNLWKEDQECLEWLESKEPRSVVYVNFGSTTVISPEQLLEFTWGLANSKKPFLWIIRPDLVIGGSVIFSSEFVNETKDRGLIASWCPQEQMLNHPSIGGCLTHCGWNSTIESVCAGVLVLCWPFFADQPTNCRYICYEWGIGVEIDINVKRQEVEKLVNELTVGEKGKKMRQKIMEFKKKAEEDTKPGGSSYINLDAVIKSYVMNVILESHAGIHSFLG</sequence>
<accession>A0AAN9FPW7</accession>
<evidence type="ECO:0000313" key="3">
    <source>
        <dbReference type="EMBL" id="KAK7278961.1"/>
    </source>
</evidence>
<evidence type="ECO:0000256" key="2">
    <source>
        <dbReference type="ARBA" id="ARBA00022679"/>
    </source>
</evidence>